<proteinExistence type="predicted"/>
<keyword evidence="2" id="KW-1185">Reference proteome</keyword>
<name>A0ABX3GMC0_9BACL</name>
<dbReference type="Proteomes" id="UP000187158">
    <property type="component" value="Unassembled WGS sequence"/>
</dbReference>
<sequence>MAQQTMYPAIANSPGTELSAALTVAATTIAVVDATKLPAAPNVFTIGTDESSETILYTGKSGNSLTGCTRGFDGTTSKAWVIGSKVARYYTAYDHEAFRKNLTDLSGVTNESTTDVILSAGQQILNATKNARLKGLKVQGRTLIDLLGGAGSGESLTGWSLAGS</sequence>
<evidence type="ECO:0000313" key="1">
    <source>
        <dbReference type="EMBL" id="OMD32661.1"/>
    </source>
</evidence>
<dbReference type="EMBL" id="MPVP01000099">
    <property type="protein sequence ID" value="OMD32661.1"/>
    <property type="molecule type" value="Genomic_DNA"/>
</dbReference>
<comment type="caution">
    <text evidence="1">The sequence shown here is derived from an EMBL/GenBank/DDBJ whole genome shotgun (WGS) entry which is preliminary data.</text>
</comment>
<reference evidence="1 2" key="1">
    <citation type="submission" date="2016-11" db="EMBL/GenBank/DDBJ databases">
        <title>Paenibacillus species isolates.</title>
        <authorList>
            <person name="Beno S.M."/>
        </authorList>
    </citation>
    <scope>NUCLEOTIDE SEQUENCE [LARGE SCALE GENOMIC DNA]</scope>
    <source>
        <strain evidence="1 2">FSL H7-0433</strain>
    </source>
</reference>
<protein>
    <recommendedName>
        <fullName evidence="3">Major tropism determinant N-terminal domain-containing protein</fullName>
    </recommendedName>
</protein>
<accession>A0ABX3GMC0</accession>
<gene>
    <name evidence="1" type="ORF">BSO21_16375</name>
</gene>
<evidence type="ECO:0008006" key="3">
    <source>
        <dbReference type="Google" id="ProtNLM"/>
    </source>
</evidence>
<evidence type="ECO:0000313" key="2">
    <source>
        <dbReference type="Proteomes" id="UP000187158"/>
    </source>
</evidence>
<feature type="non-terminal residue" evidence="1">
    <location>
        <position position="164"/>
    </location>
</feature>
<organism evidence="1 2">
    <name type="scientific">Paenibacillus odorifer</name>
    <dbReference type="NCBI Taxonomy" id="189426"/>
    <lineage>
        <taxon>Bacteria</taxon>
        <taxon>Bacillati</taxon>
        <taxon>Bacillota</taxon>
        <taxon>Bacilli</taxon>
        <taxon>Bacillales</taxon>
        <taxon>Paenibacillaceae</taxon>
        <taxon>Paenibacillus</taxon>
    </lineage>
</organism>